<dbReference type="Gene3D" id="3.90.550.10">
    <property type="entry name" value="Spore Coat Polysaccharide Biosynthesis Protein SpsA, Chain A"/>
    <property type="match status" value="1"/>
</dbReference>
<keyword evidence="3" id="KW-1185">Reference proteome</keyword>
<sequence length="300" mass="33704">MNNSKSSPLVSIVVIAYNLESLISDAIESCLSQSYSNIEIIVVDDGSTDRTQDVIKRFDDVTLVRQLNSGGCSSPRNTGLQAANGEFVCFLDGDDKYHPDKIVRQVSLLSKFEQCGLVVSNYMNFGAVEESIDHFSTCRNISSLTFTDGWCVLDASKALDILIDENFTIAGTPLYRRSLLGKVGGFDENLRACEDYEHIYRCMLASPIVIDDQVAMHRRMHNANLSSNTLRMLINYVRSRKKLSALDSDLNRSKRLERKAQQYLVSLIRQAARSGSIYSIFSGIYSYWRAGSCHIETERM</sequence>
<feature type="domain" description="Glycosyltransferase 2-like" evidence="1">
    <location>
        <begin position="11"/>
        <end position="125"/>
    </location>
</feature>
<dbReference type="Proteomes" id="UP000559987">
    <property type="component" value="Unassembled WGS sequence"/>
</dbReference>
<accession>A0A839UQG0</accession>
<comment type="caution">
    <text evidence="2">The sequence shown here is derived from an EMBL/GenBank/DDBJ whole genome shotgun (WGS) entry which is preliminary data.</text>
</comment>
<dbReference type="RefSeq" id="WP_183911577.1">
    <property type="nucleotide sequence ID" value="NZ_JACHXZ010000005.1"/>
</dbReference>
<dbReference type="Pfam" id="PF00535">
    <property type="entry name" value="Glycos_transf_2"/>
    <property type="match status" value="1"/>
</dbReference>
<dbReference type="InterPro" id="IPR050834">
    <property type="entry name" value="Glycosyltransf_2"/>
</dbReference>
<dbReference type="InterPro" id="IPR029044">
    <property type="entry name" value="Nucleotide-diphossugar_trans"/>
</dbReference>
<name>A0A839UQG0_9GAMM</name>
<dbReference type="InterPro" id="IPR001173">
    <property type="entry name" value="Glyco_trans_2-like"/>
</dbReference>
<evidence type="ECO:0000259" key="1">
    <source>
        <dbReference type="Pfam" id="PF00535"/>
    </source>
</evidence>
<proteinExistence type="predicted"/>
<dbReference type="AlphaFoldDB" id="A0A839UQG0"/>
<dbReference type="EMBL" id="JACHXZ010000005">
    <property type="protein sequence ID" value="MBB3170082.1"/>
    <property type="molecule type" value="Genomic_DNA"/>
</dbReference>
<gene>
    <name evidence="2" type="ORF">FHS30_003299</name>
</gene>
<dbReference type="PANTHER" id="PTHR43685">
    <property type="entry name" value="GLYCOSYLTRANSFERASE"/>
    <property type="match status" value="1"/>
</dbReference>
<keyword evidence="2" id="KW-0808">Transferase</keyword>
<evidence type="ECO:0000313" key="3">
    <source>
        <dbReference type="Proteomes" id="UP000559987"/>
    </source>
</evidence>
<protein>
    <submittedName>
        <fullName evidence="2">Glycosyltransferase involved in cell wall biosynthesis</fullName>
    </submittedName>
</protein>
<organism evidence="2 3">
    <name type="scientific">Simiduia aestuariiviva</name>
    <dbReference type="NCBI Taxonomy" id="1510459"/>
    <lineage>
        <taxon>Bacteria</taxon>
        <taxon>Pseudomonadati</taxon>
        <taxon>Pseudomonadota</taxon>
        <taxon>Gammaproteobacteria</taxon>
        <taxon>Cellvibrionales</taxon>
        <taxon>Cellvibrionaceae</taxon>
        <taxon>Simiduia</taxon>
    </lineage>
</organism>
<dbReference type="GO" id="GO:0016740">
    <property type="term" value="F:transferase activity"/>
    <property type="evidence" value="ECO:0007669"/>
    <property type="project" value="UniProtKB-KW"/>
</dbReference>
<dbReference type="SUPFAM" id="SSF53448">
    <property type="entry name" value="Nucleotide-diphospho-sugar transferases"/>
    <property type="match status" value="1"/>
</dbReference>
<dbReference type="PANTHER" id="PTHR43685:SF11">
    <property type="entry name" value="GLYCOSYLTRANSFERASE TAGX-RELATED"/>
    <property type="match status" value="1"/>
</dbReference>
<reference evidence="2 3" key="1">
    <citation type="submission" date="2020-08" db="EMBL/GenBank/DDBJ databases">
        <title>Genomic Encyclopedia of Type Strains, Phase III (KMG-III): the genomes of soil and plant-associated and newly described type strains.</title>
        <authorList>
            <person name="Whitman W."/>
        </authorList>
    </citation>
    <scope>NUCLEOTIDE SEQUENCE [LARGE SCALE GENOMIC DNA]</scope>
    <source>
        <strain evidence="2 3">CECT 8571</strain>
    </source>
</reference>
<evidence type="ECO:0000313" key="2">
    <source>
        <dbReference type="EMBL" id="MBB3170082.1"/>
    </source>
</evidence>